<dbReference type="Gene3D" id="3.30.530.20">
    <property type="match status" value="1"/>
</dbReference>
<dbReference type="RefSeq" id="WP_310033674.1">
    <property type="nucleotide sequence ID" value="NZ_JAVDRL010000011.1"/>
</dbReference>
<feature type="domain" description="Activator of Hsp90 ATPase homologue 1/2-like C-terminal" evidence="2">
    <location>
        <begin position="28"/>
        <end position="149"/>
    </location>
</feature>
<accession>A0ABU1N3I3</accession>
<dbReference type="Proteomes" id="UP001262754">
    <property type="component" value="Unassembled WGS sequence"/>
</dbReference>
<reference evidence="3 4" key="1">
    <citation type="submission" date="2023-07" db="EMBL/GenBank/DDBJ databases">
        <title>Sorghum-associated microbial communities from plants grown in Nebraska, USA.</title>
        <authorList>
            <person name="Schachtman D."/>
        </authorList>
    </citation>
    <scope>NUCLEOTIDE SEQUENCE [LARGE SCALE GENOMIC DNA]</scope>
    <source>
        <strain evidence="3 4">DS2154</strain>
    </source>
</reference>
<dbReference type="CDD" id="cd08899">
    <property type="entry name" value="SRPBCC_CalC_Aha1-like_6"/>
    <property type="match status" value="1"/>
</dbReference>
<evidence type="ECO:0000313" key="4">
    <source>
        <dbReference type="Proteomes" id="UP001262754"/>
    </source>
</evidence>
<dbReference type="InterPro" id="IPR013538">
    <property type="entry name" value="ASHA1/2-like_C"/>
</dbReference>
<evidence type="ECO:0000256" key="1">
    <source>
        <dbReference type="ARBA" id="ARBA00006817"/>
    </source>
</evidence>
<dbReference type="EMBL" id="JAVDRL010000011">
    <property type="protein sequence ID" value="MDR6532977.1"/>
    <property type="molecule type" value="Genomic_DNA"/>
</dbReference>
<evidence type="ECO:0000259" key="2">
    <source>
        <dbReference type="Pfam" id="PF08327"/>
    </source>
</evidence>
<keyword evidence="4" id="KW-1185">Reference proteome</keyword>
<dbReference type="SUPFAM" id="SSF55961">
    <property type="entry name" value="Bet v1-like"/>
    <property type="match status" value="1"/>
</dbReference>
<sequence length="177" mass="20042">MSDLATLSAYGELIEPLTLKIQRLLPGPVDRVWAYLTQSELRRQWLAAGQMEMKSGAPFELVWRNDELSDPPGTRPDGFGAEHRLESRILALEPNRKLAFTWNQGEVSFELEPAGDKVLLTVIHRRLPDQAQLLNVSAGWHAHLDVLVTRISGKPQTASFWDGWSRLKAEYEKRLSA</sequence>
<comment type="similarity">
    <text evidence="1">Belongs to the AHA1 family.</text>
</comment>
<comment type="caution">
    <text evidence="3">The sequence shown here is derived from an EMBL/GenBank/DDBJ whole genome shotgun (WGS) entry which is preliminary data.</text>
</comment>
<proteinExistence type="inferred from homology"/>
<protein>
    <submittedName>
        <fullName evidence="3">Uncharacterized protein YndB with AHSA1/START domain</fullName>
    </submittedName>
</protein>
<name>A0ABU1N3I3_9CAUL</name>
<evidence type="ECO:0000313" key="3">
    <source>
        <dbReference type="EMBL" id="MDR6532977.1"/>
    </source>
</evidence>
<organism evidence="3 4">
    <name type="scientific">Caulobacter rhizosphaerae</name>
    <dbReference type="NCBI Taxonomy" id="2010972"/>
    <lineage>
        <taxon>Bacteria</taxon>
        <taxon>Pseudomonadati</taxon>
        <taxon>Pseudomonadota</taxon>
        <taxon>Alphaproteobacteria</taxon>
        <taxon>Caulobacterales</taxon>
        <taxon>Caulobacteraceae</taxon>
        <taxon>Caulobacter</taxon>
    </lineage>
</organism>
<dbReference type="InterPro" id="IPR023393">
    <property type="entry name" value="START-like_dom_sf"/>
</dbReference>
<dbReference type="Pfam" id="PF08327">
    <property type="entry name" value="AHSA1"/>
    <property type="match status" value="1"/>
</dbReference>
<gene>
    <name evidence="3" type="ORF">J2800_003738</name>
</gene>